<dbReference type="EMBL" id="VDMD01000001">
    <property type="protein sequence ID" value="TRM69705.1"/>
    <property type="molecule type" value="Genomic_DNA"/>
</dbReference>
<keyword evidence="3" id="KW-1185">Reference proteome</keyword>
<evidence type="ECO:0000313" key="3">
    <source>
        <dbReference type="Proteomes" id="UP000320762"/>
    </source>
</evidence>
<feature type="region of interest" description="Disordered" evidence="1">
    <location>
        <begin position="1"/>
        <end position="21"/>
    </location>
</feature>
<comment type="caution">
    <text evidence="2">The sequence shown here is derived from an EMBL/GenBank/DDBJ whole genome shotgun (WGS) entry which is preliminary data.</text>
</comment>
<evidence type="ECO:0000256" key="1">
    <source>
        <dbReference type="SAM" id="MobiDB-lite"/>
    </source>
</evidence>
<dbReference type="Proteomes" id="UP000320762">
    <property type="component" value="Unassembled WGS sequence"/>
</dbReference>
<sequence length="158" mass="17817">MYLPQTSTGPPRFVGARRTPVPSSPIYAPQLADLPTGGQSRALRPLVRRFYCTHFLPRPCRSPRCLLRRHALDINARPRYHRVAFFLHDCFADARPATSAQLPSHMEILRSAREPNRSTYKAMDARPLGAEPTDSPRRDVIGPVWVRGMLTQAYPLGS</sequence>
<dbReference type="AlphaFoldDB" id="A0A550CY30"/>
<evidence type="ECO:0000313" key="2">
    <source>
        <dbReference type="EMBL" id="TRM69705.1"/>
    </source>
</evidence>
<name>A0A550CY30_9AGAR</name>
<proteinExistence type="predicted"/>
<protein>
    <submittedName>
        <fullName evidence="2">Uncharacterized protein</fullName>
    </submittedName>
</protein>
<organism evidence="2 3">
    <name type="scientific">Schizophyllum amplum</name>
    <dbReference type="NCBI Taxonomy" id="97359"/>
    <lineage>
        <taxon>Eukaryota</taxon>
        <taxon>Fungi</taxon>
        <taxon>Dikarya</taxon>
        <taxon>Basidiomycota</taxon>
        <taxon>Agaricomycotina</taxon>
        <taxon>Agaricomycetes</taxon>
        <taxon>Agaricomycetidae</taxon>
        <taxon>Agaricales</taxon>
        <taxon>Schizophyllaceae</taxon>
        <taxon>Schizophyllum</taxon>
    </lineage>
</organism>
<gene>
    <name evidence="2" type="ORF">BD626DRAFT_16793</name>
</gene>
<accession>A0A550CY30</accession>
<reference evidence="2 3" key="1">
    <citation type="journal article" date="2019" name="New Phytol.">
        <title>Comparative genomics reveals unique wood-decay strategies and fruiting body development in the Schizophyllaceae.</title>
        <authorList>
            <person name="Almasi E."/>
            <person name="Sahu N."/>
            <person name="Krizsan K."/>
            <person name="Balint B."/>
            <person name="Kovacs G.M."/>
            <person name="Kiss B."/>
            <person name="Cseklye J."/>
            <person name="Drula E."/>
            <person name="Henrissat B."/>
            <person name="Nagy I."/>
            <person name="Chovatia M."/>
            <person name="Adam C."/>
            <person name="LaButti K."/>
            <person name="Lipzen A."/>
            <person name="Riley R."/>
            <person name="Grigoriev I.V."/>
            <person name="Nagy L.G."/>
        </authorList>
    </citation>
    <scope>NUCLEOTIDE SEQUENCE [LARGE SCALE GENOMIC DNA]</scope>
    <source>
        <strain evidence="2 3">NL-1724</strain>
    </source>
</reference>